<dbReference type="OrthoDB" id="9800955at2"/>
<dbReference type="Proteomes" id="UP000263900">
    <property type="component" value="Chromosome"/>
</dbReference>
<keyword evidence="2" id="KW-0378">Hydrolase</keyword>
<dbReference type="InterPro" id="IPR050386">
    <property type="entry name" value="Glycosyl_hydrolase_5"/>
</dbReference>
<dbReference type="Pfam" id="PF00150">
    <property type="entry name" value="Cellulase"/>
    <property type="match status" value="1"/>
</dbReference>
<dbReference type="InterPro" id="IPR001547">
    <property type="entry name" value="Glyco_hydro_5"/>
</dbReference>
<evidence type="ECO:0000256" key="4">
    <source>
        <dbReference type="SAM" id="Phobius"/>
    </source>
</evidence>
<evidence type="ECO:0000259" key="5">
    <source>
        <dbReference type="PROSITE" id="PS51175"/>
    </source>
</evidence>
<dbReference type="Gene3D" id="2.60.120.260">
    <property type="entry name" value="Galactose-binding domain-like"/>
    <property type="match status" value="1"/>
</dbReference>
<dbReference type="GO" id="GO:0030246">
    <property type="term" value="F:carbohydrate binding"/>
    <property type="evidence" value="ECO:0007669"/>
    <property type="project" value="InterPro"/>
</dbReference>
<dbReference type="KEGG" id="pseg:D3H65_12770"/>
<dbReference type="CDD" id="cd23342">
    <property type="entry name" value="beta-trefoil_FSCN_ZgPorA-like"/>
    <property type="match status" value="1"/>
</dbReference>
<keyword evidence="3" id="KW-0326">Glycosidase</keyword>
<keyword evidence="1" id="KW-0732">Signal</keyword>
<dbReference type="AlphaFoldDB" id="A0A3B7MP22"/>
<dbReference type="InterPro" id="IPR006584">
    <property type="entry name" value="Cellulose-bd_IV"/>
</dbReference>
<dbReference type="SUPFAM" id="SSF49785">
    <property type="entry name" value="Galactose-binding domain-like"/>
    <property type="match status" value="1"/>
</dbReference>
<evidence type="ECO:0000313" key="7">
    <source>
        <dbReference type="Proteomes" id="UP000263900"/>
    </source>
</evidence>
<dbReference type="InterPro" id="IPR008979">
    <property type="entry name" value="Galactose-bd-like_sf"/>
</dbReference>
<keyword evidence="7" id="KW-1185">Reference proteome</keyword>
<dbReference type="SMART" id="SM00606">
    <property type="entry name" value="CBD_IV"/>
    <property type="match status" value="1"/>
</dbReference>
<keyword evidence="4" id="KW-1133">Transmembrane helix</keyword>
<dbReference type="Pfam" id="PF03422">
    <property type="entry name" value="CBM_6"/>
    <property type="match status" value="1"/>
</dbReference>
<feature type="transmembrane region" description="Helical" evidence="4">
    <location>
        <begin position="29"/>
        <end position="50"/>
    </location>
</feature>
<dbReference type="SUPFAM" id="SSF50405">
    <property type="entry name" value="Actin-crosslinking proteins"/>
    <property type="match status" value="1"/>
</dbReference>
<dbReference type="Pfam" id="PF18962">
    <property type="entry name" value="Por_Secre_tail"/>
    <property type="match status" value="1"/>
</dbReference>
<dbReference type="NCBIfam" id="TIGR04183">
    <property type="entry name" value="Por_Secre_tail"/>
    <property type="match status" value="1"/>
</dbReference>
<dbReference type="PANTHER" id="PTHR31297:SF13">
    <property type="entry name" value="PUTATIVE-RELATED"/>
    <property type="match status" value="1"/>
</dbReference>
<dbReference type="GO" id="GO:0009986">
    <property type="term" value="C:cell surface"/>
    <property type="evidence" value="ECO:0007669"/>
    <property type="project" value="TreeGrafter"/>
</dbReference>
<gene>
    <name evidence="6" type="ORF">D3H65_12770</name>
</gene>
<protein>
    <submittedName>
        <fullName evidence="6">T9SS C-terminal target domain-containing protein</fullName>
    </submittedName>
</protein>
<dbReference type="Gene3D" id="3.20.20.80">
    <property type="entry name" value="Glycosidases"/>
    <property type="match status" value="1"/>
</dbReference>
<evidence type="ECO:0000256" key="2">
    <source>
        <dbReference type="ARBA" id="ARBA00022801"/>
    </source>
</evidence>
<accession>A0A3B7MP22</accession>
<dbReference type="CDD" id="cd04080">
    <property type="entry name" value="CBM6_cellulase-like"/>
    <property type="match status" value="1"/>
</dbReference>
<dbReference type="EMBL" id="CP032157">
    <property type="protein sequence ID" value="AXY74800.1"/>
    <property type="molecule type" value="Genomic_DNA"/>
</dbReference>
<dbReference type="SUPFAM" id="SSF51445">
    <property type="entry name" value="(Trans)glycosidases"/>
    <property type="match status" value="1"/>
</dbReference>
<dbReference type="InterPro" id="IPR017853">
    <property type="entry name" value="GH"/>
</dbReference>
<dbReference type="GO" id="GO:0008422">
    <property type="term" value="F:beta-glucosidase activity"/>
    <property type="evidence" value="ECO:0007669"/>
    <property type="project" value="TreeGrafter"/>
</dbReference>
<keyword evidence="4" id="KW-0812">Transmembrane</keyword>
<dbReference type="GO" id="GO:0005576">
    <property type="term" value="C:extracellular region"/>
    <property type="evidence" value="ECO:0007669"/>
    <property type="project" value="TreeGrafter"/>
</dbReference>
<reference evidence="6 7" key="1">
    <citation type="submission" date="2018-09" db="EMBL/GenBank/DDBJ databases">
        <title>Genome sequencing of strain 6GH32-13.</title>
        <authorList>
            <person name="Weon H.-Y."/>
            <person name="Heo J."/>
            <person name="Kwon S.-W."/>
        </authorList>
    </citation>
    <scope>NUCLEOTIDE SEQUENCE [LARGE SCALE GENOMIC DNA]</scope>
    <source>
        <strain evidence="6 7">5GH32-13</strain>
    </source>
</reference>
<name>A0A3B7MP22_9BACT</name>
<dbReference type="PANTHER" id="PTHR31297">
    <property type="entry name" value="GLUCAN ENDO-1,6-BETA-GLUCOSIDASE B"/>
    <property type="match status" value="1"/>
</dbReference>
<proteinExistence type="predicted"/>
<sequence length="818" mass="89186">MPEACLRENRLFIKNIYVMRLNLRKVVRLLYVYGSLLTMLVVCHTATAQLSRLRADGQRIVNASNQEVILKGVGLGGWLLQEGYMMNPNSGGTQWSFKRILYNQGQTDAQVDAFYQSWRNNFITQADINWIADQGFNCVRIPMHYELFLTASQMAVRNTVARNSANYTNYVNSMQTWYNNNQLFTDPNTEGFRTLENCLNWCAARGMYVIVDLHAAPGAQGSDANISDALVGNDLWNRSLFQDVTVRLWQAIVTRYINNNTVAFWDLLNEPNNVPGGGPAIFNLTNRLVNAVRALGDSHLIMIEGNGFGNNYDYLEPNNFTNRTNLVYNAHRYWIPEGDDNIRDGNPNQINRLINLTEFRTRWNVPVWVGETGENSDAWLRQNVDKLNGAGIGWCHWTYKRTSSSANAALRRIVGPPYLTDGVSAMSGVLNNIQFANTVVNSGPLAAVDPRRGGSTTTCTGNYNAVPGTLQAEAYCAMSGIQTETCTDAGGGLNVGHIEAGDWLGYRINVPAAGTYTIQYRVASLNGGGNIRLERFGGSTVFGTIAVPTTGGWQTWQTISHTVTLPAGQQEIGIAAVAGGFNINWFSITSNISSAAPIGQIITLRGINNMFVSGENGTQAMRCNRATAGDWEKFSVLDGGNGTIMLRSMAKYVSSENGAAAITCSRATPGTWERFVWVVNTDGTISLRGNNNLYVSSENGTTAMTCTRAAISGWEAFNWTSVGTVTNAGVELAVASSPGVENGEAVLQVYPNPSAGAVTIKTTGPGKVTIFDLAGRPVYQATIRSMLQISHLKPGVYTVRVTGDDQQTATKKLIVGGK</sequence>
<feature type="domain" description="CBM6" evidence="5">
    <location>
        <begin position="468"/>
        <end position="589"/>
    </location>
</feature>
<organism evidence="6 7">
    <name type="scientific">Paraflavitalea soli</name>
    <dbReference type="NCBI Taxonomy" id="2315862"/>
    <lineage>
        <taxon>Bacteria</taxon>
        <taxon>Pseudomonadati</taxon>
        <taxon>Bacteroidota</taxon>
        <taxon>Chitinophagia</taxon>
        <taxon>Chitinophagales</taxon>
        <taxon>Chitinophagaceae</taxon>
        <taxon>Paraflavitalea</taxon>
    </lineage>
</organism>
<keyword evidence="4" id="KW-0472">Membrane</keyword>
<evidence type="ECO:0000256" key="3">
    <source>
        <dbReference type="ARBA" id="ARBA00023295"/>
    </source>
</evidence>
<evidence type="ECO:0000256" key="1">
    <source>
        <dbReference type="ARBA" id="ARBA00022729"/>
    </source>
</evidence>
<dbReference type="GO" id="GO:0009251">
    <property type="term" value="P:glucan catabolic process"/>
    <property type="evidence" value="ECO:0007669"/>
    <property type="project" value="TreeGrafter"/>
</dbReference>
<dbReference type="Gene3D" id="2.80.10.50">
    <property type="match status" value="1"/>
</dbReference>
<dbReference type="PROSITE" id="PS51175">
    <property type="entry name" value="CBM6"/>
    <property type="match status" value="1"/>
</dbReference>
<evidence type="ECO:0000313" key="6">
    <source>
        <dbReference type="EMBL" id="AXY74800.1"/>
    </source>
</evidence>
<dbReference type="InterPro" id="IPR008999">
    <property type="entry name" value="Actin-crosslinking"/>
</dbReference>
<dbReference type="InterPro" id="IPR026444">
    <property type="entry name" value="Secre_tail"/>
</dbReference>
<dbReference type="InterPro" id="IPR005084">
    <property type="entry name" value="CBM6"/>
</dbReference>